<dbReference type="SMART" id="SM00184">
    <property type="entry name" value="RING"/>
    <property type="match status" value="1"/>
</dbReference>
<dbReference type="GO" id="GO:0008270">
    <property type="term" value="F:zinc ion binding"/>
    <property type="evidence" value="ECO:0007669"/>
    <property type="project" value="UniProtKB-KW"/>
</dbReference>
<dbReference type="GO" id="GO:0045944">
    <property type="term" value="P:positive regulation of transcription by RNA polymerase II"/>
    <property type="evidence" value="ECO:0007669"/>
    <property type="project" value="TreeGrafter"/>
</dbReference>
<dbReference type="InterPro" id="IPR001841">
    <property type="entry name" value="Znf_RING"/>
</dbReference>
<dbReference type="Pfam" id="PF00533">
    <property type="entry name" value="BRCT"/>
    <property type="match status" value="1"/>
</dbReference>
<feature type="domain" description="BRCT" evidence="11">
    <location>
        <begin position="109"/>
        <end position="198"/>
    </location>
</feature>
<keyword evidence="6" id="KW-0862">Zinc</keyword>
<dbReference type="PROSITE" id="PS50089">
    <property type="entry name" value="ZF_RING_2"/>
    <property type="match status" value="1"/>
</dbReference>
<protein>
    <recommendedName>
        <fullName evidence="14">RING-type E3 ubiquitin transferase BRCA1</fullName>
    </recommendedName>
</protein>
<evidence type="ECO:0000256" key="1">
    <source>
        <dbReference type="ARBA" id="ARBA00004123"/>
    </source>
</evidence>
<dbReference type="Proteomes" id="UP000688137">
    <property type="component" value="Unassembled WGS sequence"/>
</dbReference>
<dbReference type="InterPro" id="IPR031099">
    <property type="entry name" value="BRCA1-associated"/>
</dbReference>
<dbReference type="GO" id="GO:0005634">
    <property type="term" value="C:nucleus"/>
    <property type="evidence" value="ECO:0007669"/>
    <property type="project" value="UniProtKB-SubCell"/>
</dbReference>
<evidence type="ECO:0000256" key="3">
    <source>
        <dbReference type="ARBA" id="ARBA00022737"/>
    </source>
</evidence>
<evidence type="ECO:0000256" key="6">
    <source>
        <dbReference type="ARBA" id="ARBA00022833"/>
    </source>
</evidence>
<dbReference type="SMART" id="SM00292">
    <property type="entry name" value="BRCT"/>
    <property type="match status" value="1"/>
</dbReference>
<dbReference type="AlphaFoldDB" id="A0A8S1NE07"/>
<dbReference type="InterPro" id="IPR001357">
    <property type="entry name" value="BRCT_dom"/>
</dbReference>
<dbReference type="GO" id="GO:0000724">
    <property type="term" value="P:double-strand break repair via homologous recombination"/>
    <property type="evidence" value="ECO:0007669"/>
    <property type="project" value="TreeGrafter"/>
</dbReference>
<reference evidence="12" key="1">
    <citation type="submission" date="2021-01" db="EMBL/GenBank/DDBJ databases">
        <authorList>
            <consortium name="Genoscope - CEA"/>
            <person name="William W."/>
        </authorList>
    </citation>
    <scope>NUCLEOTIDE SEQUENCE</scope>
</reference>
<keyword evidence="3" id="KW-0677">Repeat</keyword>
<keyword evidence="4" id="KW-0227">DNA damage</keyword>
<dbReference type="Pfam" id="PF13445">
    <property type="entry name" value="zf-RING_UBOX"/>
    <property type="match status" value="1"/>
</dbReference>
<dbReference type="PROSITE" id="PS00518">
    <property type="entry name" value="ZF_RING_1"/>
    <property type="match status" value="1"/>
</dbReference>
<keyword evidence="8" id="KW-0539">Nucleus</keyword>
<keyword evidence="7" id="KW-0234">DNA repair</keyword>
<dbReference type="PANTHER" id="PTHR13763:SF0">
    <property type="entry name" value="BREAST CANCER TYPE 1 SUSCEPTIBILITY PROTEIN"/>
    <property type="match status" value="1"/>
</dbReference>
<evidence type="ECO:0000313" key="12">
    <source>
        <dbReference type="EMBL" id="CAD8087345.1"/>
    </source>
</evidence>
<comment type="subcellular location">
    <subcellularLocation>
        <location evidence="1">Nucleus</location>
    </subcellularLocation>
</comment>
<evidence type="ECO:0000256" key="4">
    <source>
        <dbReference type="ARBA" id="ARBA00022763"/>
    </source>
</evidence>
<dbReference type="InterPro" id="IPR027370">
    <property type="entry name" value="Znf-RING_euk"/>
</dbReference>
<comment type="caution">
    <text evidence="12">The sequence shown here is derived from an EMBL/GenBank/DDBJ whole genome shotgun (WGS) entry which is preliminary data.</text>
</comment>
<accession>A0A8S1NE07</accession>
<keyword evidence="13" id="KW-1185">Reference proteome</keyword>
<name>A0A8S1NE07_PARPR</name>
<evidence type="ECO:0000313" key="13">
    <source>
        <dbReference type="Proteomes" id="UP000688137"/>
    </source>
</evidence>
<evidence type="ECO:0000256" key="2">
    <source>
        <dbReference type="ARBA" id="ARBA00022723"/>
    </source>
</evidence>
<evidence type="ECO:0000256" key="8">
    <source>
        <dbReference type="ARBA" id="ARBA00023242"/>
    </source>
</evidence>
<dbReference type="OMA" id="YYFMLVE"/>
<gene>
    <name evidence="12" type="ORF">PPRIM_AZ9-3.1.T0780153</name>
</gene>
<evidence type="ECO:0000259" key="11">
    <source>
        <dbReference type="PROSITE" id="PS50172"/>
    </source>
</evidence>
<dbReference type="EMBL" id="CAJJDM010000081">
    <property type="protein sequence ID" value="CAD8087345.1"/>
    <property type="molecule type" value="Genomic_DNA"/>
</dbReference>
<sequence length="311" mass="36016">MKYYFNQLHSQLYYFMLIENLANELQCSICLSLFSVPFVIPCGHSFCRDCIQNYGRATKSAKCPLCKQPFNLNKINLNISLQAVLNVMDHDNTKVKGDVSRQKSKSSNFFICTSNLSDEQKECIERFQKQFKIKSNSNINSKITHLISGPDNPNKPFIARRTLKYLEALVRGIWIVNIDWVIESLKCDTILNEEDFEIRGDEFPTLTPKLSRTRGGMYDFLRNYEFGIEVGNINKTIINQDYIETLISLCGGNIVSHKEKTQNTIIIKIVQDPQINHTRIECIPMIVNQKWLFDSISKFNMQNYFGYLISN</sequence>
<feature type="domain" description="RING-type" evidence="10">
    <location>
        <begin position="27"/>
        <end position="67"/>
    </location>
</feature>
<organism evidence="12 13">
    <name type="scientific">Paramecium primaurelia</name>
    <dbReference type="NCBI Taxonomy" id="5886"/>
    <lineage>
        <taxon>Eukaryota</taxon>
        <taxon>Sar</taxon>
        <taxon>Alveolata</taxon>
        <taxon>Ciliophora</taxon>
        <taxon>Intramacronucleata</taxon>
        <taxon>Oligohymenophorea</taxon>
        <taxon>Peniculida</taxon>
        <taxon>Parameciidae</taxon>
        <taxon>Paramecium</taxon>
    </lineage>
</organism>
<evidence type="ECO:0000256" key="9">
    <source>
        <dbReference type="PROSITE-ProRule" id="PRU00175"/>
    </source>
</evidence>
<evidence type="ECO:0000256" key="5">
    <source>
        <dbReference type="ARBA" id="ARBA00022771"/>
    </source>
</evidence>
<dbReference type="PROSITE" id="PS50172">
    <property type="entry name" value="BRCT"/>
    <property type="match status" value="2"/>
</dbReference>
<dbReference type="PANTHER" id="PTHR13763">
    <property type="entry name" value="BREAST CANCER TYPE 1 SUSCEPTIBILITY PROTEIN BRCA1"/>
    <property type="match status" value="1"/>
</dbReference>
<proteinExistence type="predicted"/>
<feature type="domain" description="BRCT" evidence="11">
    <location>
        <begin position="216"/>
        <end position="309"/>
    </location>
</feature>
<keyword evidence="2" id="KW-0479">Metal-binding</keyword>
<dbReference type="CDD" id="cd17736">
    <property type="entry name" value="BRCT_microcephalin_rpt2"/>
    <property type="match status" value="1"/>
</dbReference>
<dbReference type="InterPro" id="IPR017907">
    <property type="entry name" value="Znf_RING_CS"/>
</dbReference>
<dbReference type="GO" id="GO:0004842">
    <property type="term" value="F:ubiquitin-protein transferase activity"/>
    <property type="evidence" value="ECO:0007669"/>
    <property type="project" value="TreeGrafter"/>
</dbReference>
<evidence type="ECO:0000256" key="7">
    <source>
        <dbReference type="ARBA" id="ARBA00023204"/>
    </source>
</evidence>
<keyword evidence="5 9" id="KW-0863">Zinc-finger</keyword>
<evidence type="ECO:0008006" key="14">
    <source>
        <dbReference type="Google" id="ProtNLM"/>
    </source>
</evidence>
<evidence type="ECO:0000259" key="10">
    <source>
        <dbReference type="PROSITE" id="PS50089"/>
    </source>
</evidence>